<evidence type="ECO:0000259" key="3">
    <source>
        <dbReference type="Pfam" id="PF25917"/>
    </source>
</evidence>
<dbReference type="RefSeq" id="WP_061056165.1">
    <property type="nucleotide sequence ID" value="NZ_CABLBX010000008.1"/>
</dbReference>
<dbReference type="EMBL" id="UHIP01000001">
    <property type="protein sequence ID" value="SUP20460.1"/>
    <property type="molecule type" value="Genomic_DNA"/>
</dbReference>
<evidence type="ECO:0000313" key="7">
    <source>
        <dbReference type="Proteomes" id="UP000057088"/>
    </source>
</evidence>
<dbReference type="PANTHER" id="PTHR30469:SF29">
    <property type="entry name" value="BLR2860 PROTEIN"/>
    <property type="match status" value="1"/>
</dbReference>
<organism evidence="6 8">
    <name type="scientific">Vibrio fluvialis</name>
    <dbReference type="NCBI Taxonomy" id="676"/>
    <lineage>
        <taxon>Bacteria</taxon>
        <taxon>Pseudomonadati</taxon>
        <taxon>Pseudomonadota</taxon>
        <taxon>Gammaproteobacteria</taxon>
        <taxon>Vibrionales</taxon>
        <taxon>Vibrionaceae</taxon>
        <taxon>Vibrio</taxon>
    </lineage>
</organism>
<reference evidence="7" key="1">
    <citation type="submission" date="2015-12" db="EMBL/GenBank/DDBJ databases">
        <title>FDA dAtabase for Regulatory Grade micrObial Sequences (FDA-ARGOS): Supporting development and validation of Infectious Disease Dx tests.</title>
        <authorList>
            <person name="Hoffmann M."/>
            <person name="Allard M."/>
            <person name="Evans P."/>
            <person name="Brown E."/>
            <person name="Tallon L.J."/>
            <person name="Sadzewicz L."/>
            <person name="Sengamalay N."/>
            <person name="Ott S."/>
            <person name="Godinez A."/>
            <person name="Nagaraj S."/>
            <person name="Vyas G."/>
            <person name="Aluvathingal J."/>
            <person name="Nadendla S."/>
            <person name="Geyer C."/>
            <person name="Sichtig H."/>
        </authorList>
    </citation>
    <scope>NUCLEOTIDE SEQUENCE [LARGE SCALE GENOMIC DNA]</scope>
    <source>
        <strain evidence="7">ATCC 33809</strain>
    </source>
</reference>
<evidence type="ECO:0000313" key="8">
    <source>
        <dbReference type="Proteomes" id="UP000254626"/>
    </source>
</evidence>
<feature type="transmembrane region" description="Helical" evidence="2">
    <location>
        <begin position="20"/>
        <end position="38"/>
    </location>
</feature>
<feature type="domain" description="CusB-like beta-barrel" evidence="4">
    <location>
        <begin position="215"/>
        <end position="285"/>
    </location>
</feature>
<dbReference type="InterPro" id="IPR006143">
    <property type="entry name" value="RND_pump_MFP"/>
</dbReference>
<dbReference type="Pfam" id="PF25917">
    <property type="entry name" value="BSH_RND"/>
    <property type="match status" value="1"/>
</dbReference>
<accession>A0AAX2LLG9</accession>
<dbReference type="InterPro" id="IPR058792">
    <property type="entry name" value="Beta-barrel_RND_2"/>
</dbReference>
<dbReference type="NCBIfam" id="TIGR01730">
    <property type="entry name" value="RND_mfp"/>
    <property type="match status" value="1"/>
</dbReference>
<dbReference type="Gene3D" id="2.40.50.100">
    <property type="match status" value="2"/>
</dbReference>
<evidence type="ECO:0000256" key="1">
    <source>
        <dbReference type="ARBA" id="ARBA00009477"/>
    </source>
</evidence>
<keyword evidence="7" id="KW-1185">Reference proteome</keyword>
<proteinExistence type="inferred from homology"/>
<dbReference type="PANTHER" id="PTHR30469">
    <property type="entry name" value="MULTIDRUG RESISTANCE PROTEIN MDTA"/>
    <property type="match status" value="1"/>
</dbReference>
<dbReference type="Gene3D" id="2.40.30.170">
    <property type="match status" value="1"/>
</dbReference>
<dbReference type="InterPro" id="IPR058625">
    <property type="entry name" value="MdtA-like_BSH"/>
</dbReference>
<keyword evidence="2" id="KW-0812">Transmembrane</keyword>
<keyword evidence="2" id="KW-1133">Transmembrane helix</keyword>
<evidence type="ECO:0000259" key="4">
    <source>
        <dbReference type="Pfam" id="PF25954"/>
    </source>
</evidence>
<feature type="domain" description="Multidrug resistance protein MdtA-like barrel-sandwich hybrid" evidence="3">
    <location>
        <begin position="81"/>
        <end position="205"/>
    </location>
</feature>
<dbReference type="Pfam" id="PF25954">
    <property type="entry name" value="Beta-barrel_RND_2"/>
    <property type="match status" value="1"/>
</dbReference>
<dbReference type="GO" id="GO:1990281">
    <property type="term" value="C:efflux pump complex"/>
    <property type="evidence" value="ECO:0007669"/>
    <property type="project" value="TreeGrafter"/>
</dbReference>
<name>A0AAX2LLG9_VIBFL</name>
<dbReference type="GeneID" id="29385561"/>
<dbReference type="GO" id="GO:0015562">
    <property type="term" value="F:efflux transmembrane transporter activity"/>
    <property type="evidence" value="ECO:0007669"/>
    <property type="project" value="TreeGrafter"/>
</dbReference>
<dbReference type="AlphaFoldDB" id="A0AAX2LLG9"/>
<dbReference type="EMBL" id="CP014035">
    <property type="protein sequence ID" value="AMF93559.1"/>
    <property type="molecule type" value="Genomic_DNA"/>
</dbReference>
<sequence length="366" mass="39791">MSHPTSGRLPIGRWLTQRPWFFSAFLIIILSVWLSLGATNAEERSEPKTEAIPLARVQYQTFHAQPTEKKIDLYGRTAPNRQARLAAEFSGRILELAVNKGQSVTRDQVIARIEKGDLAAQLEQAKAQLRVRDQEYQAAKSLKNRGLQGEVAYTNAVAALAEAKAAVSRVELALRHTQVRAPFSGVVELLPIEQGDYVGIGDPIATLIELNPLVIEANVSERHIQSLSVGQKAVVRFIDGAQSEGTIRYLARVSDPATNTFAIEVEVPNPRDAMPAGVSAEVELNLAVQPAVKVTPAMLALDAEGNLGVKTLVDNIVHFVPIQLVKAEQDGVWLTGLGDRVDIVTRGQGFVRDGDRVIAVSQPVNP</sequence>
<reference evidence="5" key="2">
    <citation type="submission" date="2018-01" db="EMBL/GenBank/DDBJ databases">
        <title>FDA dAtabase for Regulatory Grade micrObial Sequences (FDA-ARGOS): Supporting development and validation of Infectious Disease Dx tests.</title>
        <authorList>
            <person name="Hoffmann M."/>
            <person name="Allard M."/>
            <person name="Evans P."/>
            <person name="Brown E."/>
            <person name="Tallon L."/>
            <person name="Sadzewicz L."/>
            <person name="Sengamalay N."/>
            <person name="Ott S."/>
            <person name="Godinez A."/>
            <person name="Nagaraj S."/>
            <person name="Vyas G."/>
            <person name="Aluvathingal J."/>
            <person name="Nadendla S."/>
            <person name="Geyer C."/>
            <person name="Sichtig H."/>
        </authorList>
    </citation>
    <scope>NUCLEOTIDE SEQUENCE</scope>
    <source>
        <strain evidence="5">ATCC 33809</strain>
    </source>
</reference>
<dbReference type="SUPFAM" id="SSF111369">
    <property type="entry name" value="HlyD-like secretion proteins"/>
    <property type="match status" value="1"/>
</dbReference>
<protein>
    <submittedName>
        <fullName evidence="5">Efflux RND transporter periplasmic adaptor subunit</fullName>
    </submittedName>
    <submittedName>
        <fullName evidence="6">Membrane-fusion protein</fullName>
    </submittedName>
</protein>
<comment type="similarity">
    <text evidence="1">Belongs to the membrane fusion protein (MFP) (TC 8.A.1) family.</text>
</comment>
<evidence type="ECO:0000313" key="5">
    <source>
        <dbReference type="EMBL" id="AMF93559.1"/>
    </source>
</evidence>
<evidence type="ECO:0000313" key="6">
    <source>
        <dbReference type="EMBL" id="SUP20460.1"/>
    </source>
</evidence>
<dbReference type="KEGG" id="vfl:AL536_08405"/>
<keyword evidence="2" id="KW-0472">Membrane</keyword>
<gene>
    <name evidence="6" type="primary">mexA_1</name>
    <name evidence="5" type="ORF">AL536_08405</name>
    <name evidence="6" type="ORF">NCTC11327_00402</name>
</gene>
<evidence type="ECO:0000256" key="2">
    <source>
        <dbReference type="SAM" id="Phobius"/>
    </source>
</evidence>
<reference evidence="6 8" key="3">
    <citation type="submission" date="2018-06" db="EMBL/GenBank/DDBJ databases">
        <authorList>
            <consortium name="Pathogen Informatics"/>
            <person name="Doyle S."/>
        </authorList>
    </citation>
    <scope>NUCLEOTIDE SEQUENCE [LARGE SCALE GENOMIC DNA]</scope>
    <source>
        <strain evidence="6 8">NCTC11327</strain>
    </source>
</reference>
<dbReference type="Proteomes" id="UP000057088">
    <property type="component" value="Chromosome 2"/>
</dbReference>
<dbReference type="Proteomes" id="UP000254626">
    <property type="component" value="Unassembled WGS sequence"/>
</dbReference>